<dbReference type="Proteomes" id="UP001324115">
    <property type="component" value="Unassembled WGS sequence"/>
</dbReference>
<dbReference type="Pfam" id="PF01287">
    <property type="entry name" value="eIF-5a"/>
    <property type="match status" value="1"/>
</dbReference>
<dbReference type="PIRSF" id="PIRSF003025">
    <property type="entry name" value="eIF5A"/>
    <property type="match status" value="1"/>
</dbReference>
<dbReference type="Gene3D" id="2.40.50.140">
    <property type="entry name" value="Nucleic acid-binding proteins"/>
    <property type="match status" value="1"/>
</dbReference>
<dbReference type="FunFam" id="2.40.50.140:FF:000034">
    <property type="entry name" value="Eukaryotic translation initiation factor 5A"/>
    <property type="match status" value="1"/>
</dbReference>
<evidence type="ECO:0000313" key="6">
    <source>
        <dbReference type="EMBL" id="KAK4598658.1"/>
    </source>
</evidence>
<dbReference type="GO" id="GO:0043022">
    <property type="term" value="F:ribosome binding"/>
    <property type="evidence" value="ECO:0007669"/>
    <property type="project" value="UniProtKB-UniRule"/>
</dbReference>
<organism evidence="6 7">
    <name type="scientific">Quercus rubra</name>
    <name type="common">Northern red oak</name>
    <name type="synonym">Quercus borealis</name>
    <dbReference type="NCBI Taxonomy" id="3512"/>
    <lineage>
        <taxon>Eukaryota</taxon>
        <taxon>Viridiplantae</taxon>
        <taxon>Streptophyta</taxon>
        <taxon>Embryophyta</taxon>
        <taxon>Tracheophyta</taxon>
        <taxon>Spermatophyta</taxon>
        <taxon>Magnoliopsida</taxon>
        <taxon>eudicotyledons</taxon>
        <taxon>Gunneridae</taxon>
        <taxon>Pentapetalae</taxon>
        <taxon>rosids</taxon>
        <taxon>fabids</taxon>
        <taxon>Fagales</taxon>
        <taxon>Fagaceae</taxon>
        <taxon>Quercus</taxon>
    </lineage>
</organism>
<dbReference type="Gene3D" id="2.30.30.30">
    <property type="match status" value="1"/>
</dbReference>
<keyword evidence="7" id="KW-1185">Reference proteome</keyword>
<evidence type="ECO:0000256" key="3">
    <source>
        <dbReference type="ARBA" id="ARBA00023071"/>
    </source>
</evidence>
<dbReference type="PROSITE" id="PS00302">
    <property type="entry name" value="IF5A_HYPUSINE"/>
    <property type="match status" value="1"/>
</dbReference>
<evidence type="ECO:0000256" key="4">
    <source>
        <dbReference type="RuleBase" id="RU362005"/>
    </source>
</evidence>
<evidence type="ECO:0000256" key="1">
    <source>
        <dbReference type="ARBA" id="ARBA00006016"/>
    </source>
</evidence>
<gene>
    <name evidence="6" type="ORF">RGQ29_015921</name>
</gene>
<dbReference type="Pfam" id="PF21485">
    <property type="entry name" value="IF5A-like_N"/>
    <property type="match status" value="1"/>
</dbReference>
<dbReference type="GO" id="GO:0045905">
    <property type="term" value="P:positive regulation of translational termination"/>
    <property type="evidence" value="ECO:0007669"/>
    <property type="project" value="UniProtKB-UniRule"/>
</dbReference>
<comment type="caution">
    <text evidence="6">The sequence shown here is derived from an EMBL/GenBank/DDBJ whole genome shotgun (WGS) entry which is preliminary data.</text>
</comment>
<evidence type="ECO:0000256" key="2">
    <source>
        <dbReference type="ARBA" id="ARBA00022917"/>
    </source>
</evidence>
<dbReference type="SMART" id="SM01376">
    <property type="entry name" value="eIF-5a"/>
    <property type="match status" value="1"/>
</dbReference>
<keyword evidence="3 4" id="KW-0385">Hypusine</keyword>
<dbReference type="InterPro" id="IPR012340">
    <property type="entry name" value="NA-bd_OB-fold"/>
</dbReference>
<dbReference type="InterPro" id="IPR014722">
    <property type="entry name" value="Rib_uL2_dom2"/>
</dbReference>
<reference evidence="6 7" key="1">
    <citation type="journal article" date="2023" name="G3 (Bethesda)">
        <title>A haplotype-resolved chromosome-scale genome for Quercus rubra L. provides insights into the genetics of adaptive traits for red oak species.</title>
        <authorList>
            <person name="Kapoor B."/>
            <person name="Jenkins J."/>
            <person name="Schmutz J."/>
            <person name="Zhebentyayeva T."/>
            <person name="Kuelheim C."/>
            <person name="Coggeshall M."/>
            <person name="Heim C."/>
            <person name="Lasky J.R."/>
            <person name="Leites L."/>
            <person name="Islam-Faridi N."/>
            <person name="Romero-Severson J."/>
            <person name="DeLeo V.L."/>
            <person name="Lucas S.M."/>
            <person name="Lazic D."/>
            <person name="Gailing O."/>
            <person name="Carlson J."/>
            <person name="Staton M."/>
        </authorList>
    </citation>
    <scope>NUCLEOTIDE SEQUENCE [LARGE SCALE GENOMIC DNA]</scope>
    <source>
        <strain evidence="6">Pseudo-F2</strain>
    </source>
</reference>
<dbReference type="SUPFAM" id="SSF50249">
    <property type="entry name" value="Nucleic acid-binding proteins"/>
    <property type="match status" value="1"/>
</dbReference>
<dbReference type="InterPro" id="IPR048670">
    <property type="entry name" value="IF5A-like_N"/>
</dbReference>
<accession>A0AAN7IY99</accession>
<dbReference type="InterPro" id="IPR008991">
    <property type="entry name" value="Translation_prot_SH3-like_sf"/>
</dbReference>
<comment type="PTM">
    <text evidence="4">eIF-5A seems to be the only eukaryotic protein to have a hypusine residue which is a post-translational modification of a lysine by the addition of a butylamino group.</text>
</comment>
<evidence type="ECO:0000259" key="5">
    <source>
        <dbReference type="SMART" id="SM01376"/>
    </source>
</evidence>
<dbReference type="AlphaFoldDB" id="A0AAN7IY99"/>
<dbReference type="NCBIfam" id="TIGR00037">
    <property type="entry name" value="eIF_5A"/>
    <property type="match status" value="1"/>
</dbReference>
<dbReference type="EMBL" id="JAXUIC010000003">
    <property type="protein sequence ID" value="KAK4598658.1"/>
    <property type="molecule type" value="Genomic_DNA"/>
</dbReference>
<feature type="domain" description="Translation initiation factor 5A C-terminal" evidence="5">
    <location>
        <begin position="59"/>
        <end position="128"/>
    </location>
</feature>
<dbReference type="GO" id="GO:0003746">
    <property type="term" value="F:translation elongation factor activity"/>
    <property type="evidence" value="ECO:0007669"/>
    <property type="project" value="UniProtKB-UniRule"/>
</dbReference>
<protein>
    <recommendedName>
        <fullName evidence="4">Eukaryotic translation initiation factor 5A</fullName>
        <shortName evidence="4">eIF-5A</shortName>
    </recommendedName>
</protein>
<dbReference type="InterPro" id="IPR001884">
    <property type="entry name" value="IF5A-like"/>
</dbReference>
<dbReference type="SUPFAM" id="SSF50104">
    <property type="entry name" value="Translation proteins SH3-like domain"/>
    <property type="match status" value="1"/>
</dbReference>
<proteinExistence type="inferred from homology"/>
<dbReference type="InterPro" id="IPR020189">
    <property type="entry name" value="IF5A_C"/>
</dbReference>
<dbReference type="PANTHER" id="PTHR11673">
    <property type="entry name" value="TRANSLATION INITIATION FACTOR 5A FAMILY MEMBER"/>
    <property type="match status" value="1"/>
</dbReference>
<dbReference type="GO" id="GO:0045901">
    <property type="term" value="P:positive regulation of translational elongation"/>
    <property type="evidence" value="ECO:0007669"/>
    <property type="project" value="UniProtKB-UniRule"/>
</dbReference>
<dbReference type="CDD" id="cd04468">
    <property type="entry name" value="S1_eIF5A"/>
    <property type="match status" value="1"/>
</dbReference>
<evidence type="ECO:0000313" key="7">
    <source>
        <dbReference type="Proteomes" id="UP001324115"/>
    </source>
</evidence>
<dbReference type="InterPro" id="IPR019769">
    <property type="entry name" value="Trans_elong_IF5A_hypusine_site"/>
</dbReference>
<comment type="function">
    <text evidence="4">Translation factor that promotes translation elongation and termination, particularly upon ribosome stalling at specific amino acid sequence contexts. Binds between the exit (E) and peptidyl (P) site of the ribosome and promotes rescue of stalled ribosome: specifically required for efficient translation of polyproline-containing peptides as well as other motifs that stall the ribosome. Acts as ribosome quality control (RQC) cofactor by joining the RQC complex to facilitate peptidyl transfer during CAT tailing step.</text>
</comment>
<name>A0AAN7IY99_QUERU</name>
<keyword evidence="2 4" id="KW-0648">Protein biosynthesis</keyword>
<comment type="similarity">
    <text evidence="1 4">Belongs to the eIF-5A family.</text>
</comment>
<dbReference type="GO" id="GO:0003723">
    <property type="term" value="F:RNA binding"/>
    <property type="evidence" value="ECO:0007669"/>
    <property type="project" value="InterPro"/>
</dbReference>
<sequence>MTRFSSFIFPSSFLQIVEVSTSKTGKHGHAKCHFVAIDIFNGKKLEDIVPSSHNCDVPHVNRTDYQLIDISEDGFVSLLTENGNTKDDLRLPTDDNLLTQIKDRFGDGKDLVVSVMSAMEKSRSVALRTSAPSNCPL</sequence>